<name>A0A8K1LND8_9PASS</name>
<organism evidence="1 2">
    <name type="scientific">Zosterops borbonicus</name>
    <dbReference type="NCBI Taxonomy" id="364589"/>
    <lineage>
        <taxon>Eukaryota</taxon>
        <taxon>Metazoa</taxon>
        <taxon>Chordata</taxon>
        <taxon>Craniata</taxon>
        <taxon>Vertebrata</taxon>
        <taxon>Euteleostomi</taxon>
        <taxon>Archelosauria</taxon>
        <taxon>Archosauria</taxon>
        <taxon>Dinosauria</taxon>
        <taxon>Saurischia</taxon>
        <taxon>Theropoda</taxon>
        <taxon>Coelurosauria</taxon>
        <taxon>Aves</taxon>
        <taxon>Neognathae</taxon>
        <taxon>Neoaves</taxon>
        <taxon>Telluraves</taxon>
        <taxon>Australaves</taxon>
        <taxon>Passeriformes</taxon>
        <taxon>Sylvioidea</taxon>
        <taxon>Zosteropidae</taxon>
        <taxon>Zosterops</taxon>
    </lineage>
</organism>
<protein>
    <submittedName>
        <fullName evidence="1">Uncharacterized protein</fullName>
    </submittedName>
</protein>
<keyword evidence="2" id="KW-1185">Reference proteome</keyword>
<evidence type="ECO:0000313" key="2">
    <source>
        <dbReference type="Proteomes" id="UP000796761"/>
    </source>
</evidence>
<proteinExistence type="predicted"/>
<accession>A0A8K1LND8</accession>
<comment type="caution">
    <text evidence="1">The sequence shown here is derived from an EMBL/GenBank/DDBJ whole genome shotgun (WGS) entry which is preliminary data.</text>
</comment>
<dbReference type="Proteomes" id="UP000796761">
    <property type="component" value="Unassembled WGS sequence"/>
</dbReference>
<reference evidence="1" key="1">
    <citation type="submission" date="2019-04" db="EMBL/GenBank/DDBJ databases">
        <title>Genome assembly of Zosterops borbonicus 15179.</title>
        <authorList>
            <person name="Leroy T."/>
            <person name="Anselmetti Y."/>
            <person name="Tilak M.-K."/>
            <person name="Nabholz B."/>
        </authorList>
    </citation>
    <scope>NUCLEOTIDE SEQUENCE</scope>
    <source>
        <strain evidence="1">HGM_15179</strain>
        <tissue evidence="1">Muscle</tissue>
    </source>
</reference>
<dbReference type="EMBL" id="SWJQ01000165">
    <property type="protein sequence ID" value="TRZ19923.1"/>
    <property type="molecule type" value="Genomic_DNA"/>
</dbReference>
<gene>
    <name evidence="1" type="ORF">HGM15179_007204</name>
</gene>
<sequence length="118" mass="13222">MRSRLLRSRNCNGIQTATNLLAPGGEMAAACEAFPWVQTHAVRRRITVTADPEHPELGHSSCQATVQGKGRGDLMWKISFGNVEQHRLANFCSSSQFIVDALSSHRNAIFRLYVRFHK</sequence>
<evidence type="ECO:0000313" key="1">
    <source>
        <dbReference type="EMBL" id="TRZ19923.1"/>
    </source>
</evidence>
<dbReference type="AlphaFoldDB" id="A0A8K1LND8"/>